<dbReference type="FunFam" id="2.130.10.10:FF:000776">
    <property type="entry name" value="mRNA export factor"/>
    <property type="match status" value="1"/>
</dbReference>
<dbReference type="SUPFAM" id="SSF50978">
    <property type="entry name" value="WD40 repeat-like"/>
    <property type="match status" value="1"/>
</dbReference>
<proteinExistence type="predicted"/>
<accession>A0A2G5VFS3</accession>
<dbReference type="Proteomes" id="UP000230233">
    <property type="component" value="Chromosome I"/>
</dbReference>
<dbReference type="Gene3D" id="2.130.10.10">
    <property type="entry name" value="YVTN repeat-like/Quinoprotein amine dehydrogenase"/>
    <property type="match status" value="1"/>
</dbReference>
<organism evidence="4 5">
    <name type="scientific">Caenorhabditis nigoni</name>
    <dbReference type="NCBI Taxonomy" id="1611254"/>
    <lineage>
        <taxon>Eukaryota</taxon>
        <taxon>Metazoa</taxon>
        <taxon>Ecdysozoa</taxon>
        <taxon>Nematoda</taxon>
        <taxon>Chromadorea</taxon>
        <taxon>Rhabditida</taxon>
        <taxon>Rhabditina</taxon>
        <taxon>Rhabditomorpha</taxon>
        <taxon>Rhabditoidea</taxon>
        <taxon>Rhabditidae</taxon>
        <taxon>Peloderinae</taxon>
        <taxon>Caenorhabditis</taxon>
    </lineage>
</organism>
<gene>
    <name evidence="4" type="primary">Cni-rae-1</name>
    <name evidence="4" type="synonym">Cnig_chr_I.g1396</name>
    <name evidence="4" type="ORF">B9Z55_001396</name>
</gene>
<dbReference type="EMBL" id="PDUG01000001">
    <property type="protein sequence ID" value="PIC50531.1"/>
    <property type="molecule type" value="Genomic_DNA"/>
</dbReference>
<dbReference type="AlphaFoldDB" id="A0A2G5VFS3"/>
<feature type="repeat" description="WD" evidence="3">
    <location>
        <begin position="169"/>
        <end position="185"/>
    </location>
</feature>
<evidence type="ECO:0000313" key="5">
    <source>
        <dbReference type="Proteomes" id="UP000230233"/>
    </source>
</evidence>
<evidence type="ECO:0000256" key="1">
    <source>
        <dbReference type="ARBA" id="ARBA00022574"/>
    </source>
</evidence>
<keyword evidence="2" id="KW-0677">Repeat</keyword>
<dbReference type="PROSITE" id="PS50082">
    <property type="entry name" value="WD_REPEATS_2"/>
    <property type="match status" value="1"/>
</dbReference>
<protein>
    <submittedName>
        <fullName evidence="4">Uncharacterized protein</fullName>
    </submittedName>
</protein>
<dbReference type="InterPro" id="IPR015943">
    <property type="entry name" value="WD40/YVTN_repeat-like_dom_sf"/>
</dbReference>
<dbReference type="PROSITE" id="PS00678">
    <property type="entry name" value="WD_REPEATS_1"/>
    <property type="match status" value="1"/>
</dbReference>
<dbReference type="SMART" id="SM00320">
    <property type="entry name" value="WD40"/>
    <property type="match status" value="5"/>
</dbReference>
<dbReference type="Pfam" id="PF00400">
    <property type="entry name" value="WD40"/>
    <property type="match status" value="4"/>
</dbReference>
<evidence type="ECO:0000256" key="3">
    <source>
        <dbReference type="PROSITE-ProRule" id="PRU00221"/>
    </source>
</evidence>
<reference evidence="5" key="1">
    <citation type="submission" date="2017-10" db="EMBL/GenBank/DDBJ databases">
        <title>Rapid genome shrinkage in a self-fertile nematode reveals novel sperm competition proteins.</title>
        <authorList>
            <person name="Yin D."/>
            <person name="Schwarz E.M."/>
            <person name="Thomas C.G."/>
            <person name="Felde R.L."/>
            <person name="Korf I.F."/>
            <person name="Cutter A.D."/>
            <person name="Schartner C.M."/>
            <person name="Ralston E.J."/>
            <person name="Meyer B.J."/>
            <person name="Haag E.S."/>
        </authorList>
    </citation>
    <scope>NUCLEOTIDE SEQUENCE [LARGE SCALE GENOMIC DNA]</scope>
    <source>
        <strain evidence="5">JU1422</strain>
    </source>
</reference>
<dbReference type="PRINTS" id="PR00320">
    <property type="entry name" value="GPROTEINBRPT"/>
</dbReference>
<name>A0A2G5VFS3_9PELO</name>
<dbReference type="OrthoDB" id="256303at2759"/>
<dbReference type="InterPro" id="IPR020472">
    <property type="entry name" value="WD40_PAC1"/>
</dbReference>
<dbReference type="InterPro" id="IPR001680">
    <property type="entry name" value="WD40_rpt"/>
</dbReference>
<dbReference type="STRING" id="1611254.A0A2G5VFS3"/>
<evidence type="ECO:0000256" key="2">
    <source>
        <dbReference type="ARBA" id="ARBA00022737"/>
    </source>
</evidence>
<keyword evidence="1 3" id="KW-0853">WD repeat</keyword>
<dbReference type="InterPro" id="IPR019775">
    <property type="entry name" value="WD40_repeat_CS"/>
</dbReference>
<comment type="caution">
    <text evidence="4">The sequence shown here is derived from an EMBL/GenBank/DDBJ whole genome shotgun (WGS) entry which is preliminary data.</text>
</comment>
<dbReference type="PANTHER" id="PTHR10971">
    <property type="entry name" value="MRNA EXPORT FACTOR AND BUB3"/>
    <property type="match status" value="1"/>
</dbReference>
<sequence>MFIVPIDVISLENWLLLIASVLRMFGATGFGNKSLFGGSNLSTTASTTATATQNDDFFVDGAPEDTIQVIKFSPQPQDKPMIACGAWDGTIRVWMLNDSNNFEGKAQQNIPAPILDICWTEDSSKIFIACADKEARLWDLASNQVAVVGTHDGPVKTCHWINGNNYQCLMTGSFDKTLRFWDMKNLPNQTQMASLTLTERVYAADVLYPMAVVALANKRIKVFNLENGPTEVKDIESPLKFQIRCISIFRDKQNQNPAGFALGSIEGRVAVQYVEAANPKDNFTFKCHRSADLVNGYQEIYAVNDICFHPQHGTLVTIGSDGRYSMWDKDARTKLKTSEPHPMPLTCCDVHSSGALMVYALGYDWSRGHEGNTQPGSKIVIHKCVDDMKPRAPKK</sequence>
<evidence type="ECO:0000313" key="4">
    <source>
        <dbReference type="EMBL" id="PIC50531.1"/>
    </source>
</evidence>
<keyword evidence="5" id="KW-1185">Reference proteome</keyword>
<dbReference type="InterPro" id="IPR036322">
    <property type="entry name" value="WD40_repeat_dom_sf"/>
</dbReference>